<evidence type="ECO:0000256" key="8">
    <source>
        <dbReference type="SAM" id="SignalP"/>
    </source>
</evidence>
<dbReference type="Gene3D" id="3.40.50.200">
    <property type="entry name" value="Peptidase S8/S53 domain"/>
    <property type="match status" value="1"/>
</dbReference>
<accession>A0ABS9SW91</accession>
<keyword evidence="4 5" id="KW-0720">Serine protease</keyword>
<dbReference type="InterPro" id="IPR000209">
    <property type="entry name" value="Peptidase_S8/S53_dom"/>
</dbReference>
<keyword evidence="8" id="KW-0732">Signal</keyword>
<keyword evidence="7" id="KW-0472">Membrane</keyword>
<evidence type="ECO:0000256" key="4">
    <source>
        <dbReference type="ARBA" id="ARBA00022825"/>
    </source>
</evidence>
<evidence type="ECO:0000313" key="10">
    <source>
        <dbReference type="EMBL" id="MCH6160549.1"/>
    </source>
</evidence>
<evidence type="ECO:0000256" key="5">
    <source>
        <dbReference type="PROSITE-ProRule" id="PRU01240"/>
    </source>
</evidence>
<comment type="similarity">
    <text evidence="1 5">Belongs to the peptidase S8 family.</text>
</comment>
<feature type="active site" description="Charge relay system" evidence="5">
    <location>
        <position position="62"/>
    </location>
</feature>
<dbReference type="InterPro" id="IPR050131">
    <property type="entry name" value="Peptidase_S8_subtilisin-like"/>
</dbReference>
<dbReference type="PANTHER" id="PTHR43806:SF11">
    <property type="entry name" value="CEREVISIN-RELATED"/>
    <property type="match status" value="1"/>
</dbReference>
<keyword evidence="7" id="KW-1133">Transmembrane helix</keyword>
<evidence type="ECO:0000256" key="3">
    <source>
        <dbReference type="ARBA" id="ARBA00022801"/>
    </source>
</evidence>
<dbReference type="PANTHER" id="PTHR43806">
    <property type="entry name" value="PEPTIDASE S8"/>
    <property type="match status" value="1"/>
</dbReference>
<feature type="domain" description="Peptidase S8/S53" evidence="9">
    <location>
        <begin position="53"/>
        <end position="302"/>
    </location>
</feature>
<reference evidence="10" key="1">
    <citation type="submission" date="2022-03" db="EMBL/GenBank/DDBJ databases">
        <authorList>
            <person name="Santos J.D.N."/>
            <person name="Kallscheuer N."/>
            <person name="Jogler C."/>
            <person name="Lage O.M."/>
        </authorList>
    </citation>
    <scope>NUCLEOTIDE SEQUENCE</scope>
    <source>
        <strain evidence="10">M600PL45_2</strain>
    </source>
</reference>
<dbReference type="InterPro" id="IPR036852">
    <property type="entry name" value="Peptidase_S8/S53_dom_sf"/>
</dbReference>
<dbReference type="RefSeq" id="WP_241058604.1">
    <property type="nucleotide sequence ID" value="NZ_JAKWJU010000002.1"/>
</dbReference>
<name>A0ABS9SW91_9ACTN</name>
<gene>
    <name evidence="10" type="ORF">MMA15_09030</name>
</gene>
<evidence type="ECO:0000256" key="2">
    <source>
        <dbReference type="ARBA" id="ARBA00022670"/>
    </source>
</evidence>
<keyword evidence="7" id="KW-0812">Transmembrane</keyword>
<protein>
    <submittedName>
        <fullName evidence="10">S8 family serine peptidase</fullName>
    </submittedName>
</protein>
<feature type="compositionally biased region" description="Gly residues" evidence="6">
    <location>
        <begin position="388"/>
        <end position="403"/>
    </location>
</feature>
<feature type="active site" description="Charge relay system" evidence="5">
    <location>
        <position position="96"/>
    </location>
</feature>
<sequence>MGITRTLRVISSTALTGALIFASASSAVADDVRDKQWVLDAFDAKSVWKVTKGKGETVAVIDDGVNAQHPDLKGNVLKGKDFVNGGSPVPAKGDDHGTGIAAMIAGHGHGAGQADGIMGLAPEVKILPIRDRGDDPDGLVDSIKYAVDHGASVINISLGGSIKNTDEAEAVTYALKKDVPIFASTGNSGKSVEYPAAYPGMVPVGGINRDGTIWEKSNRGPKTLLTAPATRVLTAGGENSDYYVYGTGTSDSAAFASAAAALVRSKYPDLTAGQIVNRLTKTAEMPAAEKGAKLPDERYGYGSIRPLAALQKDIPKGSKYGPLSLPQELQNEEKVAEKERESKAQQEQADKEFVILWTITGILALLFVGGIVLTIVLVRRRKRNRNNGPGGPGGPGAPGGYSGGQVPYQQGPYAQSATPPQQPPYN</sequence>
<evidence type="ECO:0000313" key="11">
    <source>
        <dbReference type="Proteomes" id="UP001166784"/>
    </source>
</evidence>
<evidence type="ECO:0000256" key="1">
    <source>
        <dbReference type="ARBA" id="ARBA00011073"/>
    </source>
</evidence>
<dbReference type="SUPFAM" id="SSF52743">
    <property type="entry name" value="Subtilisin-like"/>
    <property type="match status" value="1"/>
</dbReference>
<evidence type="ECO:0000259" key="9">
    <source>
        <dbReference type="Pfam" id="PF00082"/>
    </source>
</evidence>
<dbReference type="Proteomes" id="UP001166784">
    <property type="component" value="Unassembled WGS sequence"/>
</dbReference>
<dbReference type="PRINTS" id="PR00723">
    <property type="entry name" value="SUBTILISIN"/>
</dbReference>
<keyword evidence="3 5" id="KW-0378">Hydrolase</keyword>
<dbReference type="InterPro" id="IPR023827">
    <property type="entry name" value="Peptidase_S8_Asp-AS"/>
</dbReference>
<proteinExistence type="inferred from homology"/>
<feature type="signal peptide" evidence="8">
    <location>
        <begin position="1"/>
        <end position="29"/>
    </location>
</feature>
<dbReference type="PROSITE" id="PS51892">
    <property type="entry name" value="SUBTILASE"/>
    <property type="match status" value="1"/>
</dbReference>
<feature type="transmembrane region" description="Helical" evidence="7">
    <location>
        <begin position="354"/>
        <end position="378"/>
    </location>
</feature>
<feature type="compositionally biased region" description="Basic and acidic residues" evidence="6">
    <location>
        <begin position="331"/>
        <end position="347"/>
    </location>
</feature>
<evidence type="ECO:0000256" key="6">
    <source>
        <dbReference type="SAM" id="MobiDB-lite"/>
    </source>
</evidence>
<dbReference type="EMBL" id="JAKWJU010000002">
    <property type="protein sequence ID" value="MCH6160549.1"/>
    <property type="molecule type" value="Genomic_DNA"/>
</dbReference>
<feature type="region of interest" description="Disordered" evidence="6">
    <location>
        <begin position="383"/>
        <end position="426"/>
    </location>
</feature>
<organism evidence="10 11">
    <name type="scientific">Streptomyces marispadix</name>
    <dbReference type="NCBI Taxonomy" id="2922868"/>
    <lineage>
        <taxon>Bacteria</taxon>
        <taxon>Bacillati</taxon>
        <taxon>Actinomycetota</taxon>
        <taxon>Actinomycetes</taxon>
        <taxon>Kitasatosporales</taxon>
        <taxon>Streptomycetaceae</taxon>
        <taxon>Streptomyces</taxon>
    </lineage>
</organism>
<dbReference type="Pfam" id="PF00082">
    <property type="entry name" value="Peptidase_S8"/>
    <property type="match status" value="1"/>
</dbReference>
<dbReference type="PROSITE" id="PS00136">
    <property type="entry name" value="SUBTILASE_ASP"/>
    <property type="match status" value="1"/>
</dbReference>
<reference evidence="10" key="2">
    <citation type="journal article" date="2023" name="Int. J. Syst. Evol. Microbiol.">
        <title>Streptomyces marispadix sp. nov., isolated from marine beach sediment of the Northern Coast of Portugal.</title>
        <authorList>
            <person name="dos Santos J.D.N."/>
            <person name="Vitorino I.R."/>
            <person name="Kallscheuer N."/>
            <person name="Srivastava A."/>
            <person name="Krautwurst S."/>
            <person name="Marz M."/>
            <person name="Jogler C."/>
            <person name="Lobo Da Cunha A."/>
            <person name="Catita J."/>
            <person name="Goncalves H."/>
            <person name="Gonzalez I."/>
            <person name="Reyes F."/>
            <person name="Lage O.M."/>
        </authorList>
    </citation>
    <scope>NUCLEOTIDE SEQUENCE</scope>
    <source>
        <strain evidence="10">M600PL45_2</strain>
    </source>
</reference>
<dbReference type="InterPro" id="IPR015500">
    <property type="entry name" value="Peptidase_S8_subtilisin-rel"/>
</dbReference>
<evidence type="ECO:0000256" key="7">
    <source>
        <dbReference type="SAM" id="Phobius"/>
    </source>
</evidence>
<feature type="active site" description="Charge relay system" evidence="5">
    <location>
        <position position="250"/>
    </location>
</feature>
<keyword evidence="2 5" id="KW-0645">Protease</keyword>
<feature type="region of interest" description="Disordered" evidence="6">
    <location>
        <begin position="319"/>
        <end position="347"/>
    </location>
</feature>
<comment type="caution">
    <text evidence="10">The sequence shown here is derived from an EMBL/GenBank/DDBJ whole genome shotgun (WGS) entry which is preliminary data.</text>
</comment>
<feature type="chain" id="PRO_5045207814" evidence="8">
    <location>
        <begin position="30"/>
        <end position="426"/>
    </location>
</feature>
<keyword evidence="11" id="KW-1185">Reference proteome</keyword>